<dbReference type="OrthoDB" id="2102561at2759"/>
<dbReference type="GO" id="GO:0006654">
    <property type="term" value="P:phosphatidic acid biosynthetic process"/>
    <property type="evidence" value="ECO:0007669"/>
    <property type="project" value="TreeGrafter"/>
</dbReference>
<dbReference type="SUPFAM" id="SSF51735">
    <property type="entry name" value="NAD(P)-binding Rossmann-fold domains"/>
    <property type="match status" value="1"/>
</dbReference>
<dbReference type="PRINTS" id="PR00081">
    <property type="entry name" value="GDHRDH"/>
</dbReference>
<dbReference type="GO" id="GO:0019433">
    <property type="term" value="P:triglyceride catabolic process"/>
    <property type="evidence" value="ECO:0007669"/>
    <property type="project" value="TreeGrafter"/>
</dbReference>
<dbReference type="PANTHER" id="PTHR44169">
    <property type="entry name" value="NADPH-DEPENDENT 1-ACYLDIHYDROXYACETONE PHOSPHATE REDUCTASE"/>
    <property type="match status" value="1"/>
</dbReference>
<accession>A0A074WHX5</accession>
<keyword evidence="6" id="KW-1185">Reference proteome</keyword>
<sequence length="280" mass="29680">MAKKTVLITGCSDGGIGAAMSKAFTDQGYHVFATLRNTSKAASLAHTANVEILQLEVTSSESINQCVLEVQKRTGGTLDVLVNNAGADFVIPLLDVSIEEAKKLYDVNVWSILATTQAFAPLLIKAKGTICNISSIAATMPLAWSGVYSSSKVAAKQISETLRVEMQPLGVTVITAVVGAVHTPIHDKAGELVLPASSYYRSVRETINDQRKGLKKPGSQEVDVTAKSLVNDVVAGRAGLTWRGGTATLVRYLSWLLPSGLFEHVINDGRGLEDVSLGKG</sequence>
<dbReference type="InterPro" id="IPR036291">
    <property type="entry name" value="NAD(P)-bd_dom_sf"/>
</dbReference>
<keyword evidence="3" id="KW-0560">Oxidoreductase</keyword>
<dbReference type="Gene3D" id="3.40.50.720">
    <property type="entry name" value="NAD(P)-binding Rossmann-like Domain"/>
    <property type="match status" value="1"/>
</dbReference>
<dbReference type="PANTHER" id="PTHR44169:SF6">
    <property type="entry name" value="NADPH-DEPENDENT 1-ACYLDIHYDROXYACETONE PHOSPHATE REDUCTASE"/>
    <property type="match status" value="1"/>
</dbReference>
<evidence type="ECO:0000313" key="6">
    <source>
        <dbReference type="Proteomes" id="UP000027730"/>
    </source>
</evidence>
<evidence type="ECO:0000256" key="4">
    <source>
        <dbReference type="RuleBase" id="RU000363"/>
    </source>
</evidence>
<dbReference type="STRING" id="1043004.A0A074WHX5"/>
<dbReference type="PROSITE" id="PS00061">
    <property type="entry name" value="ADH_SHORT"/>
    <property type="match status" value="1"/>
</dbReference>
<reference evidence="5 6" key="1">
    <citation type="journal article" date="2014" name="BMC Genomics">
        <title>Genome sequencing of four Aureobasidium pullulans varieties: biotechnological potential, stress tolerance, and description of new species.</title>
        <authorList>
            <person name="Gostin Ar C."/>
            <person name="Ohm R.A."/>
            <person name="Kogej T."/>
            <person name="Sonjak S."/>
            <person name="Turk M."/>
            <person name="Zajc J."/>
            <person name="Zalar P."/>
            <person name="Grube M."/>
            <person name="Sun H."/>
            <person name="Han J."/>
            <person name="Sharma A."/>
            <person name="Chiniquy J."/>
            <person name="Ngan C.Y."/>
            <person name="Lipzen A."/>
            <person name="Barry K."/>
            <person name="Grigoriev I.V."/>
            <person name="Gunde-Cimerman N."/>
        </authorList>
    </citation>
    <scope>NUCLEOTIDE SEQUENCE [LARGE SCALE GENOMIC DNA]</scope>
    <source>
        <strain evidence="5 6">CBS 147.97</strain>
    </source>
</reference>
<dbReference type="GO" id="GO:0000140">
    <property type="term" value="F:acylglycerone-phosphate reductase (NADP+) activity"/>
    <property type="evidence" value="ECO:0007669"/>
    <property type="project" value="TreeGrafter"/>
</dbReference>
<evidence type="ECO:0000256" key="3">
    <source>
        <dbReference type="ARBA" id="ARBA00023002"/>
    </source>
</evidence>
<dbReference type="GeneID" id="25410815"/>
<dbReference type="GO" id="GO:0005783">
    <property type="term" value="C:endoplasmic reticulum"/>
    <property type="evidence" value="ECO:0007669"/>
    <property type="project" value="TreeGrafter"/>
</dbReference>
<evidence type="ECO:0000256" key="2">
    <source>
        <dbReference type="ARBA" id="ARBA00022857"/>
    </source>
</evidence>
<dbReference type="Pfam" id="PF00106">
    <property type="entry name" value="adh_short"/>
    <property type="match status" value="1"/>
</dbReference>
<keyword evidence="2" id="KW-0521">NADP</keyword>
<organism evidence="5 6">
    <name type="scientific">Aureobasidium namibiae CBS 147.97</name>
    <dbReference type="NCBI Taxonomy" id="1043004"/>
    <lineage>
        <taxon>Eukaryota</taxon>
        <taxon>Fungi</taxon>
        <taxon>Dikarya</taxon>
        <taxon>Ascomycota</taxon>
        <taxon>Pezizomycotina</taxon>
        <taxon>Dothideomycetes</taxon>
        <taxon>Dothideomycetidae</taxon>
        <taxon>Dothideales</taxon>
        <taxon>Saccotheciaceae</taxon>
        <taxon>Aureobasidium</taxon>
    </lineage>
</organism>
<name>A0A074WHX5_9PEZI</name>
<dbReference type="GO" id="GO:0005811">
    <property type="term" value="C:lipid droplet"/>
    <property type="evidence" value="ECO:0007669"/>
    <property type="project" value="TreeGrafter"/>
</dbReference>
<gene>
    <name evidence="5" type="ORF">M436DRAFT_48064</name>
</gene>
<dbReference type="GO" id="GO:0004806">
    <property type="term" value="F:triacylglycerol lipase activity"/>
    <property type="evidence" value="ECO:0007669"/>
    <property type="project" value="TreeGrafter"/>
</dbReference>
<dbReference type="EMBL" id="KL584711">
    <property type="protein sequence ID" value="KEQ72705.1"/>
    <property type="molecule type" value="Genomic_DNA"/>
</dbReference>
<proteinExistence type="inferred from homology"/>
<dbReference type="PRINTS" id="PR00080">
    <property type="entry name" value="SDRFAMILY"/>
</dbReference>
<dbReference type="AlphaFoldDB" id="A0A074WHX5"/>
<evidence type="ECO:0000313" key="5">
    <source>
        <dbReference type="EMBL" id="KEQ72705.1"/>
    </source>
</evidence>
<dbReference type="RefSeq" id="XP_013426526.1">
    <property type="nucleotide sequence ID" value="XM_013571072.1"/>
</dbReference>
<dbReference type="Proteomes" id="UP000027730">
    <property type="component" value="Unassembled WGS sequence"/>
</dbReference>
<protein>
    <submittedName>
        <fullName evidence="5">Putative short-chain dehydrogenase/reductase</fullName>
    </submittedName>
</protein>
<dbReference type="InterPro" id="IPR020904">
    <property type="entry name" value="Sc_DH/Rdtase_CS"/>
</dbReference>
<evidence type="ECO:0000256" key="1">
    <source>
        <dbReference type="ARBA" id="ARBA00006484"/>
    </source>
</evidence>
<dbReference type="HOGENOM" id="CLU_010194_2_9_1"/>
<dbReference type="InterPro" id="IPR002347">
    <property type="entry name" value="SDR_fam"/>
</dbReference>
<comment type="similarity">
    <text evidence="1 4">Belongs to the short-chain dehydrogenases/reductases (SDR) family.</text>
</comment>